<evidence type="ECO:0000256" key="1">
    <source>
        <dbReference type="SAM" id="Phobius"/>
    </source>
</evidence>
<dbReference type="Proteomes" id="UP000198889">
    <property type="component" value="Unassembled WGS sequence"/>
</dbReference>
<name>A0A1G4SZE4_9HYPH</name>
<gene>
    <name evidence="2" type="ORF">SAMN05660859_2656</name>
</gene>
<dbReference type="PANTHER" id="PTHR40940">
    <property type="entry name" value="PROTEIN BATD-RELATED"/>
    <property type="match status" value="1"/>
</dbReference>
<keyword evidence="1" id="KW-0812">Transmembrane</keyword>
<reference evidence="3" key="1">
    <citation type="submission" date="2016-10" db="EMBL/GenBank/DDBJ databases">
        <authorList>
            <person name="Varghese N."/>
            <person name="Submissions S."/>
        </authorList>
    </citation>
    <scope>NUCLEOTIDE SEQUENCE [LARGE SCALE GENOMIC DNA]</scope>
    <source>
        <strain evidence="3">CGMCC 1.1761</strain>
    </source>
</reference>
<evidence type="ECO:0000313" key="2">
    <source>
        <dbReference type="EMBL" id="SCW74327.1"/>
    </source>
</evidence>
<keyword evidence="3" id="KW-1185">Reference proteome</keyword>
<sequence>MVRWIGLLLLLIASGAHADSLRLLLPEGARPVVGEMIPVTLRGEYTSRIALETLSFPGSQEYDWMQLARDQWRDEEIDGRTVRVFERRLAVFPRRAGTISLGPVTHQLTVVDEKNLRAPLDVTAPPVSFFVAPYPGEGTPLSARSLTVEDTLSAAPGALRDGDTLVRRVTLKVEGTLPHMLPARPAMREPWLISFAAPEQREMLPTPAGPVTTLVWEWHLRPKTGEPGVLPPVSIPWFDTVTRQMRTAEIPALPFGYASFNDNRSGTGRLAAGQAWVGGAVLLAGTLTGLGLCISGLAPRRRAPLLRALRRLSPVDPTRRRLKRAARAGDIFALRRAAAAYLRRRRELGLPVSGGETAELDAILYDRAVAAGEVDLKASVRAILRFPPTPSRAGLGHALEGS</sequence>
<accession>A0A1G4SZE4</accession>
<proteinExistence type="predicted"/>
<dbReference type="EMBL" id="FMTP01000003">
    <property type="protein sequence ID" value="SCW74327.1"/>
    <property type="molecule type" value="Genomic_DNA"/>
</dbReference>
<organism evidence="2 3">
    <name type="scientific">Ancylobacter rudongensis</name>
    <dbReference type="NCBI Taxonomy" id="177413"/>
    <lineage>
        <taxon>Bacteria</taxon>
        <taxon>Pseudomonadati</taxon>
        <taxon>Pseudomonadota</taxon>
        <taxon>Alphaproteobacteria</taxon>
        <taxon>Hyphomicrobiales</taxon>
        <taxon>Xanthobacteraceae</taxon>
        <taxon>Ancylobacter</taxon>
    </lineage>
</organism>
<keyword evidence="1" id="KW-0472">Membrane</keyword>
<dbReference type="PANTHER" id="PTHR40940:SF1">
    <property type="entry name" value="PROTEIN BATD"/>
    <property type="match status" value="1"/>
</dbReference>
<protein>
    <submittedName>
        <fullName evidence="2">Oxygen tolerance</fullName>
    </submittedName>
</protein>
<evidence type="ECO:0000313" key="3">
    <source>
        <dbReference type="Proteomes" id="UP000198889"/>
    </source>
</evidence>
<dbReference type="InterPro" id="IPR025738">
    <property type="entry name" value="BatD"/>
</dbReference>
<keyword evidence="1" id="KW-1133">Transmembrane helix</keyword>
<dbReference type="AlphaFoldDB" id="A0A1G4SZE4"/>
<dbReference type="STRING" id="177413.SAMN05660859_2656"/>
<feature type="transmembrane region" description="Helical" evidence="1">
    <location>
        <begin position="275"/>
        <end position="298"/>
    </location>
</feature>
<dbReference type="RefSeq" id="WP_091440310.1">
    <property type="nucleotide sequence ID" value="NZ_FMTP01000003.1"/>
</dbReference>